<sequence>MRFLAFALLGCQLVLPTFAQDDNNKNAIYQLSNDTEFAFVLETVLALSNGGGASTGEVLRAASQIVPGDFESWYKEFMYLGDGIHAKASSINASRFPVSAREAYFRSSSYYRVAPFFLHGNQSDSRINRVGARSVSDFKKAAALLSLPPINLNLPASSPNVPGGKFSVPARFFKAQHGKTKVPTVIIGTGYDGSQEDIYHEIGIEVLARGWNVITYEGPGQPTVLREQKIGFIPDWWNVISPIVDYLETRGDVDLDRVALVGISFGGQLAPLAATREHRLKAVLAIDGMNDLYGHFKAEMPESLTDLYDKGQYEKFDEGFFSVEASGATYSRWAIAQSLFSFNTTSPSEWWGRLPDFTLNSTMLKSISCPVFIGEGENDSSAPGQPEFMAKAIGKKATYNLFKNDLGAGEHCQLGAEFQLAQVTLDWLGDTWDHVSLPRNLTNVVY</sequence>
<dbReference type="GO" id="GO:0017000">
    <property type="term" value="P:antibiotic biosynthetic process"/>
    <property type="evidence" value="ECO:0007669"/>
    <property type="project" value="UniProtKB-ARBA"/>
</dbReference>
<protein>
    <recommendedName>
        <fullName evidence="2">Peptidase S9 prolyl oligopeptidase catalytic domain-containing protein</fullName>
    </recommendedName>
</protein>
<comment type="caution">
    <text evidence="3">The sequence shown here is derived from an EMBL/GenBank/DDBJ whole genome shotgun (WGS) entry which is preliminary data.</text>
</comment>
<dbReference type="GO" id="GO:0006508">
    <property type="term" value="P:proteolysis"/>
    <property type="evidence" value="ECO:0007669"/>
    <property type="project" value="InterPro"/>
</dbReference>
<reference evidence="3" key="1">
    <citation type="submission" date="2022-12" db="EMBL/GenBank/DDBJ databases">
        <authorList>
            <person name="Petersen C."/>
        </authorList>
    </citation>
    <scope>NUCLEOTIDE SEQUENCE</scope>
    <source>
        <strain evidence="3">IBT 29677</strain>
    </source>
</reference>
<evidence type="ECO:0000259" key="2">
    <source>
        <dbReference type="Pfam" id="PF00326"/>
    </source>
</evidence>
<dbReference type="PANTHER" id="PTHR22946:SF12">
    <property type="entry name" value="CONIDIAL PIGMENT BIOSYNTHESIS PROTEIN AYG1 (AFU_ORTHOLOGUE AFUA_2G17550)"/>
    <property type="match status" value="1"/>
</dbReference>
<dbReference type="EMBL" id="JAPZBU010000012">
    <property type="protein sequence ID" value="KAJ5376694.1"/>
    <property type="molecule type" value="Genomic_DNA"/>
</dbReference>
<evidence type="ECO:0000256" key="1">
    <source>
        <dbReference type="SAM" id="SignalP"/>
    </source>
</evidence>
<dbReference type="RefSeq" id="XP_056481724.1">
    <property type="nucleotide sequence ID" value="XM_056638217.1"/>
</dbReference>
<dbReference type="PANTHER" id="PTHR22946">
    <property type="entry name" value="DIENELACTONE HYDROLASE DOMAIN-CONTAINING PROTEIN-RELATED"/>
    <property type="match status" value="1"/>
</dbReference>
<feature type="domain" description="Peptidase S9 prolyl oligopeptidase catalytic" evidence="2">
    <location>
        <begin position="244"/>
        <end position="305"/>
    </location>
</feature>
<dbReference type="GO" id="GO:0072330">
    <property type="term" value="P:monocarboxylic acid biosynthetic process"/>
    <property type="evidence" value="ECO:0007669"/>
    <property type="project" value="UniProtKB-ARBA"/>
</dbReference>
<evidence type="ECO:0000313" key="4">
    <source>
        <dbReference type="Proteomes" id="UP001147747"/>
    </source>
</evidence>
<keyword evidence="4" id="KW-1185">Reference proteome</keyword>
<dbReference type="InterPro" id="IPR029058">
    <property type="entry name" value="AB_hydrolase_fold"/>
</dbReference>
<keyword evidence="1" id="KW-0732">Signal</keyword>
<proteinExistence type="predicted"/>
<dbReference type="Gene3D" id="3.40.50.1820">
    <property type="entry name" value="alpha/beta hydrolase"/>
    <property type="match status" value="1"/>
</dbReference>
<dbReference type="SUPFAM" id="SSF53474">
    <property type="entry name" value="alpha/beta-Hydrolases"/>
    <property type="match status" value="1"/>
</dbReference>
<reference evidence="3" key="2">
    <citation type="journal article" date="2023" name="IMA Fungus">
        <title>Comparative genomic study of the Penicillium genus elucidates a diverse pangenome and 15 lateral gene transfer events.</title>
        <authorList>
            <person name="Petersen C."/>
            <person name="Sorensen T."/>
            <person name="Nielsen M.R."/>
            <person name="Sondergaard T.E."/>
            <person name="Sorensen J.L."/>
            <person name="Fitzpatrick D.A."/>
            <person name="Frisvad J.C."/>
            <person name="Nielsen K.L."/>
        </authorList>
    </citation>
    <scope>NUCLEOTIDE SEQUENCE</scope>
    <source>
        <strain evidence="3">IBT 29677</strain>
    </source>
</reference>
<evidence type="ECO:0000313" key="3">
    <source>
        <dbReference type="EMBL" id="KAJ5376694.1"/>
    </source>
</evidence>
<dbReference type="Proteomes" id="UP001147747">
    <property type="component" value="Unassembled WGS sequence"/>
</dbReference>
<gene>
    <name evidence="3" type="ORF">N7509_013580</name>
</gene>
<dbReference type="Gene3D" id="1.20.1440.110">
    <property type="entry name" value="acylaminoacyl peptidase"/>
    <property type="match status" value="1"/>
</dbReference>
<dbReference type="InterPro" id="IPR001375">
    <property type="entry name" value="Peptidase_S9_cat"/>
</dbReference>
<organism evidence="3 4">
    <name type="scientific">Penicillium cosmopolitanum</name>
    <dbReference type="NCBI Taxonomy" id="1131564"/>
    <lineage>
        <taxon>Eukaryota</taxon>
        <taxon>Fungi</taxon>
        <taxon>Dikarya</taxon>
        <taxon>Ascomycota</taxon>
        <taxon>Pezizomycotina</taxon>
        <taxon>Eurotiomycetes</taxon>
        <taxon>Eurotiomycetidae</taxon>
        <taxon>Eurotiales</taxon>
        <taxon>Aspergillaceae</taxon>
        <taxon>Penicillium</taxon>
    </lineage>
</organism>
<accession>A0A9W9SFK3</accession>
<dbReference type="OrthoDB" id="249703at2759"/>
<dbReference type="Pfam" id="PF00326">
    <property type="entry name" value="Peptidase_S9"/>
    <property type="match status" value="1"/>
</dbReference>
<name>A0A9W9SFK3_9EURO</name>
<dbReference type="InterPro" id="IPR050261">
    <property type="entry name" value="FrsA_esterase"/>
</dbReference>
<dbReference type="GO" id="GO:0008236">
    <property type="term" value="F:serine-type peptidase activity"/>
    <property type="evidence" value="ECO:0007669"/>
    <property type="project" value="InterPro"/>
</dbReference>
<dbReference type="AlphaFoldDB" id="A0A9W9SFK3"/>
<feature type="chain" id="PRO_5040756948" description="Peptidase S9 prolyl oligopeptidase catalytic domain-containing protein" evidence="1">
    <location>
        <begin position="20"/>
        <end position="446"/>
    </location>
</feature>
<feature type="signal peptide" evidence="1">
    <location>
        <begin position="1"/>
        <end position="19"/>
    </location>
</feature>
<dbReference type="GeneID" id="81377197"/>